<name>A0A2K2G173_9SPHN</name>
<dbReference type="Proteomes" id="UP000236327">
    <property type="component" value="Unassembled WGS sequence"/>
</dbReference>
<dbReference type="GO" id="GO:0008202">
    <property type="term" value="P:steroid metabolic process"/>
    <property type="evidence" value="ECO:0007669"/>
    <property type="project" value="UniProtKB-ARBA"/>
</dbReference>
<evidence type="ECO:0000256" key="4">
    <source>
        <dbReference type="ARBA" id="ARBA00023002"/>
    </source>
</evidence>
<evidence type="ECO:0000313" key="7">
    <source>
        <dbReference type="Proteomes" id="UP000236327"/>
    </source>
</evidence>
<keyword evidence="3" id="KW-0274">FAD</keyword>
<keyword evidence="7" id="KW-1185">Reference proteome</keyword>
<comment type="caution">
    <text evidence="6">The sequence shown here is derived from an EMBL/GenBank/DDBJ whole genome shotgun (WGS) entry which is preliminary data.</text>
</comment>
<dbReference type="RefSeq" id="WP_170065899.1">
    <property type="nucleotide sequence ID" value="NZ_LYMM01000031.1"/>
</dbReference>
<dbReference type="InterPro" id="IPR003953">
    <property type="entry name" value="FAD-dep_OxRdtase_2_FAD-bd"/>
</dbReference>
<proteinExistence type="predicted"/>
<dbReference type="EMBL" id="LYMM01000031">
    <property type="protein sequence ID" value="PNU04752.1"/>
    <property type="molecule type" value="Genomic_DNA"/>
</dbReference>
<dbReference type="InterPro" id="IPR027477">
    <property type="entry name" value="Succ_DH/fumarate_Rdtase_cat_sf"/>
</dbReference>
<evidence type="ECO:0000313" key="6">
    <source>
        <dbReference type="EMBL" id="PNU04752.1"/>
    </source>
</evidence>
<dbReference type="Gene3D" id="3.50.50.60">
    <property type="entry name" value="FAD/NAD(P)-binding domain"/>
    <property type="match status" value="1"/>
</dbReference>
<evidence type="ECO:0000256" key="1">
    <source>
        <dbReference type="ARBA" id="ARBA00001974"/>
    </source>
</evidence>
<dbReference type="PANTHER" id="PTHR43400">
    <property type="entry name" value="FUMARATE REDUCTASE"/>
    <property type="match status" value="1"/>
</dbReference>
<gene>
    <name evidence="6" type="ORF">A8V01_18505</name>
</gene>
<evidence type="ECO:0000256" key="2">
    <source>
        <dbReference type="ARBA" id="ARBA00022630"/>
    </source>
</evidence>
<evidence type="ECO:0000256" key="3">
    <source>
        <dbReference type="ARBA" id="ARBA00022827"/>
    </source>
</evidence>
<reference evidence="6 7" key="1">
    <citation type="submission" date="2016-05" db="EMBL/GenBank/DDBJ databases">
        <title>Complete genome sequence of Novosphingobium guangzhouense SA925(T).</title>
        <authorList>
            <person name="Sha S."/>
        </authorList>
    </citation>
    <scope>NUCLEOTIDE SEQUENCE [LARGE SCALE GENOMIC DNA]</scope>
    <source>
        <strain evidence="6 7">SA925</strain>
    </source>
</reference>
<feature type="domain" description="FAD-dependent oxidoreductase 2 FAD-binding" evidence="5">
    <location>
        <begin position="6"/>
        <end position="443"/>
    </location>
</feature>
<accession>A0A2K2G173</accession>
<dbReference type="SUPFAM" id="SSF51905">
    <property type="entry name" value="FAD/NAD(P)-binding domain"/>
    <property type="match status" value="1"/>
</dbReference>
<dbReference type="InterPro" id="IPR036188">
    <property type="entry name" value="FAD/NAD-bd_sf"/>
</dbReference>
<organism evidence="6 7">
    <name type="scientific">Novosphingobium guangzhouense</name>
    <dbReference type="NCBI Taxonomy" id="1850347"/>
    <lineage>
        <taxon>Bacteria</taxon>
        <taxon>Pseudomonadati</taxon>
        <taxon>Pseudomonadota</taxon>
        <taxon>Alphaproteobacteria</taxon>
        <taxon>Sphingomonadales</taxon>
        <taxon>Sphingomonadaceae</taxon>
        <taxon>Novosphingobium</taxon>
    </lineage>
</organism>
<dbReference type="PANTHER" id="PTHR43400:SF10">
    <property type="entry name" value="3-OXOSTEROID 1-DEHYDROGENASE"/>
    <property type="match status" value="1"/>
</dbReference>
<dbReference type="AlphaFoldDB" id="A0A2K2G173"/>
<dbReference type="GO" id="GO:0016491">
    <property type="term" value="F:oxidoreductase activity"/>
    <property type="evidence" value="ECO:0007669"/>
    <property type="project" value="UniProtKB-KW"/>
</dbReference>
<dbReference type="InterPro" id="IPR050315">
    <property type="entry name" value="FAD-oxidoreductase_2"/>
</dbReference>
<keyword evidence="2" id="KW-0285">Flavoprotein</keyword>
<sequence length="470" mass="51063">MYPEFDVIVVGAGTAGIPAALGAVERGLKVALVEAAADIGGTLHLSSASISAGGTDLQRRAGIADSAQDHFTDALRINHGTGDHVLLRKWTEEAGPMVDWLESIGWTCMDGVPHFAPEHDLYNVERTYRSTNAGIEVLDAFRRELARVEPTGLLTLMLETRFTDLVTRNGRVTGILADTPLGPVSLSAQSVILTTGGFSGSARHWQELHGHVPLRYHVETVRGDALDPVRAAGGSVWFTEYCLPAFGGTRTLDSKASAWIHSDVLPTRRPPWEIYVNERGERFMPEDEMSIDARERAVMAQPNWAFWIVWDEAIRKASKPLFRWPAETVEALFAGEGGEDFVVAGSVEELAERTGMPEGALRTTIELYNRGQAVGSDMFRRKHMPAPIAEAPFYAVRHYGCSISCYPGIKVDEDLRVVRADGSPIEGLYAAGEVIGIGFLGHGFLSGSIVSSAITFGRKLGREVPAKVPA</sequence>
<dbReference type="Gene3D" id="3.90.700.10">
    <property type="entry name" value="Succinate dehydrogenase/fumarate reductase flavoprotein, catalytic domain"/>
    <property type="match status" value="1"/>
</dbReference>
<comment type="cofactor">
    <cofactor evidence="1">
        <name>FAD</name>
        <dbReference type="ChEBI" id="CHEBI:57692"/>
    </cofactor>
</comment>
<evidence type="ECO:0000259" key="5">
    <source>
        <dbReference type="Pfam" id="PF00890"/>
    </source>
</evidence>
<dbReference type="SUPFAM" id="SSF56425">
    <property type="entry name" value="Succinate dehydrogenase/fumarate reductase flavoprotein, catalytic domain"/>
    <property type="match status" value="1"/>
</dbReference>
<dbReference type="Pfam" id="PF00890">
    <property type="entry name" value="FAD_binding_2"/>
    <property type="match status" value="1"/>
</dbReference>
<dbReference type="PRINTS" id="PR00368">
    <property type="entry name" value="FADPNR"/>
</dbReference>
<keyword evidence="4" id="KW-0560">Oxidoreductase</keyword>
<protein>
    <recommendedName>
        <fullName evidence="5">FAD-dependent oxidoreductase 2 FAD-binding domain-containing protein</fullName>
    </recommendedName>
</protein>